<protein>
    <submittedName>
        <fullName evidence="2">Uncharacterized protein</fullName>
    </submittedName>
</protein>
<dbReference type="Proteomes" id="UP001396898">
    <property type="component" value="Unassembled WGS sequence"/>
</dbReference>
<evidence type="ECO:0000313" key="2">
    <source>
        <dbReference type="EMBL" id="KAK8001307.1"/>
    </source>
</evidence>
<proteinExistence type="predicted"/>
<feature type="region of interest" description="Disordered" evidence="1">
    <location>
        <begin position="218"/>
        <end position="237"/>
    </location>
</feature>
<gene>
    <name evidence="2" type="ORF">PG991_013529</name>
</gene>
<evidence type="ECO:0000256" key="1">
    <source>
        <dbReference type="SAM" id="MobiDB-lite"/>
    </source>
</evidence>
<dbReference type="InterPro" id="IPR045702">
    <property type="entry name" value="DUF6060"/>
</dbReference>
<keyword evidence="3" id="KW-1185">Reference proteome</keyword>
<comment type="caution">
    <text evidence="2">The sequence shown here is derived from an EMBL/GenBank/DDBJ whole genome shotgun (WGS) entry which is preliminary data.</text>
</comment>
<sequence length="273" mass="29493">MKLQVPIAIVASATQALAVCTKWEAKRHTLTNAYDILSDDPHAVERIECPAGGEPCRIPGPKEYNITVRPYIELTSGTVHGGEYDAREIADEEADAIYSLVEQDYNDYEESGKGSNGTNSVTPGRRIRFAPLSGLVSSAELVEPGNDTSYFEVEPGKWAELEWTAFHVYAYGVLGGCDNATLNGKNVNVAAPYSGPGQNATQTRLLDGRWNKFWDNLTSESEEPEKPEETEEPESGAATFGVGLGGLFGGSVWEVLRSWVMVGSGALVMGLVL</sequence>
<name>A0ABR1R706_9PEZI</name>
<dbReference type="EMBL" id="JAQQWI010000018">
    <property type="protein sequence ID" value="KAK8001307.1"/>
    <property type="molecule type" value="Genomic_DNA"/>
</dbReference>
<reference evidence="2 3" key="1">
    <citation type="submission" date="2023-01" db="EMBL/GenBank/DDBJ databases">
        <title>Analysis of 21 Apiospora genomes using comparative genomics revels a genus with tremendous synthesis potential of carbohydrate active enzymes and secondary metabolites.</title>
        <authorList>
            <person name="Sorensen T."/>
        </authorList>
    </citation>
    <scope>NUCLEOTIDE SEQUENCE [LARGE SCALE GENOMIC DNA]</scope>
    <source>
        <strain evidence="2 3">CBS 20057</strain>
    </source>
</reference>
<evidence type="ECO:0000313" key="3">
    <source>
        <dbReference type="Proteomes" id="UP001396898"/>
    </source>
</evidence>
<feature type="compositionally biased region" description="Acidic residues" evidence="1">
    <location>
        <begin position="220"/>
        <end position="234"/>
    </location>
</feature>
<dbReference type="Pfam" id="PF19535">
    <property type="entry name" value="DUF6060"/>
    <property type="match status" value="1"/>
</dbReference>
<accession>A0ABR1R706</accession>
<organism evidence="2 3">
    <name type="scientific">Apiospora marii</name>
    <dbReference type="NCBI Taxonomy" id="335849"/>
    <lineage>
        <taxon>Eukaryota</taxon>
        <taxon>Fungi</taxon>
        <taxon>Dikarya</taxon>
        <taxon>Ascomycota</taxon>
        <taxon>Pezizomycotina</taxon>
        <taxon>Sordariomycetes</taxon>
        <taxon>Xylariomycetidae</taxon>
        <taxon>Amphisphaeriales</taxon>
        <taxon>Apiosporaceae</taxon>
        <taxon>Apiospora</taxon>
    </lineage>
</organism>